<protein>
    <submittedName>
        <fullName evidence="7">ABC transporter substrate-binding protein</fullName>
    </submittedName>
</protein>
<evidence type="ECO:0000256" key="2">
    <source>
        <dbReference type="ARBA" id="ARBA00007639"/>
    </source>
</evidence>
<dbReference type="PANTHER" id="PTHR46847:SF3">
    <property type="entry name" value="GALACTOFURANOSE-BINDING PROTEIN YTFQ"/>
    <property type="match status" value="1"/>
</dbReference>
<organism evidence="7 8">
    <name type="scientific">Lientehia hominis</name>
    <dbReference type="NCBI Taxonomy" id="2897778"/>
    <lineage>
        <taxon>Bacteria</taxon>
        <taxon>Bacillati</taxon>
        <taxon>Bacillota</taxon>
        <taxon>Clostridia</taxon>
        <taxon>Lachnospirales</taxon>
        <taxon>Lachnospiraceae</taxon>
        <taxon>Lientehia</taxon>
    </lineage>
</organism>
<name>A0AAP2W9J8_9FIRM</name>
<comment type="subcellular location">
    <subcellularLocation>
        <location evidence="1">Cell envelope</location>
    </subcellularLocation>
</comment>
<feature type="compositionally biased region" description="Basic and acidic residues" evidence="4">
    <location>
        <begin position="42"/>
        <end position="62"/>
    </location>
</feature>
<feature type="chain" id="PRO_5042980233" evidence="5">
    <location>
        <begin position="22"/>
        <end position="356"/>
    </location>
</feature>
<evidence type="ECO:0000313" key="7">
    <source>
        <dbReference type="EMBL" id="MCD2493361.1"/>
    </source>
</evidence>
<evidence type="ECO:0000256" key="3">
    <source>
        <dbReference type="ARBA" id="ARBA00022729"/>
    </source>
</evidence>
<evidence type="ECO:0000256" key="5">
    <source>
        <dbReference type="SAM" id="SignalP"/>
    </source>
</evidence>
<proteinExistence type="inferred from homology"/>
<accession>A0AAP2W9J8</accession>
<feature type="region of interest" description="Disordered" evidence="4">
    <location>
        <begin position="22"/>
        <end position="64"/>
    </location>
</feature>
<evidence type="ECO:0000256" key="1">
    <source>
        <dbReference type="ARBA" id="ARBA00004196"/>
    </source>
</evidence>
<dbReference type="Proteomes" id="UP001299265">
    <property type="component" value="Unassembled WGS sequence"/>
</dbReference>
<comment type="similarity">
    <text evidence="2">Belongs to the bacterial solute-binding protein 2 family.</text>
</comment>
<feature type="signal peptide" evidence="5">
    <location>
        <begin position="1"/>
        <end position="21"/>
    </location>
</feature>
<dbReference type="AlphaFoldDB" id="A0AAP2W9J8"/>
<dbReference type="CDD" id="cd06309">
    <property type="entry name" value="PBP1_galactofuranose_YtfQ-like"/>
    <property type="match status" value="1"/>
</dbReference>
<dbReference type="GO" id="GO:0030313">
    <property type="term" value="C:cell envelope"/>
    <property type="evidence" value="ECO:0007669"/>
    <property type="project" value="UniProtKB-SubCell"/>
</dbReference>
<evidence type="ECO:0000256" key="4">
    <source>
        <dbReference type="SAM" id="MobiDB-lite"/>
    </source>
</evidence>
<dbReference type="PANTHER" id="PTHR46847">
    <property type="entry name" value="D-ALLOSE-BINDING PERIPLASMIC PROTEIN-RELATED"/>
    <property type="match status" value="1"/>
</dbReference>
<dbReference type="Pfam" id="PF13407">
    <property type="entry name" value="Peripla_BP_4"/>
    <property type="match status" value="1"/>
</dbReference>
<feature type="domain" description="Periplasmic binding protein" evidence="6">
    <location>
        <begin position="79"/>
        <end position="329"/>
    </location>
</feature>
<gene>
    <name evidence="7" type="ORF">LQE92_12120</name>
</gene>
<keyword evidence="3 5" id="KW-0732">Signal</keyword>
<comment type="caution">
    <text evidence="7">The sequence shown here is derived from an EMBL/GenBank/DDBJ whole genome shotgun (WGS) entry which is preliminary data.</text>
</comment>
<dbReference type="EMBL" id="JAJNOR010000007">
    <property type="protein sequence ID" value="MCD2493361.1"/>
    <property type="molecule type" value="Genomic_DNA"/>
</dbReference>
<keyword evidence="8" id="KW-1185">Reference proteome</keyword>
<dbReference type="GO" id="GO:0030246">
    <property type="term" value="F:carbohydrate binding"/>
    <property type="evidence" value="ECO:0007669"/>
    <property type="project" value="UniProtKB-ARBA"/>
</dbReference>
<dbReference type="InterPro" id="IPR025997">
    <property type="entry name" value="SBP_2_dom"/>
</dbReference>
<dbReference type="SUPFAM" id="SSF53822">
    <property type="entry name" value="Periplasmic binding protein-like I"/>
    <property type="match status" value="1"/>
</dbReference>
<reference evidence="7 8" key="1">
    <citation type="submission" date="2021-11" db="EMBL/GenBank/DDBJ databases">
        <title>Lacrimispora sp. nov. NSJ-141 isolated from human feces.</title>
        <authorList>
            <person name="Abdugheni R."/>
        </authorList>
    </citation>
    <scope>NUCLEOTIDE SEQUENCE [LARGE SCALE GENOMIC DNA]</scope>
    <source>
        <strain evidence="7 8">NSJ-141</strain>
    </source>
</reference>
<evidence type="ECO:0000259" key="6">
    <source>
        <dbReference type="Pfam" id="PF13407"/>
    </source>
</evidence>
<feature type="compositionally biased region" description="Basic and acidic residues" evidence="4">
    <location>
        <begin position="22"/>
        <end position="35"/>
    </location>
</feature>
<evidence type="ECO:0000313" key="8">
    <source>
        <dbReference type="Proteomes" id="UP001299265"/>
    </source>
</evidence>
<dbReference type="Gene3D" id="3.40.50.2300">
    <property type="match status" value="2"/>
</dbReference>
<dbReference type="InterPro" id="IPR028082">
    <property type="entry name" value="Peripla_BP_I"/>
</dbReference>
<dbReference type="RefSeq" id="WP_231063217.1">
    <property type="nucleotide sequence ID" value="NZ_JAJNOR010000007.1"/>
</dbReference>
<sequence>MKKITAVLLAAAMVLCMVSCGKPKETGAGEGETKTEAGTAEKTTKTADKESSEKPEGKDKDSGLSMENLKVGFAQLGLDGWRTAQTASMVEEAEKRGIEMVMTNCEQSAEKQLSDVEDLLAQGCNVIVIPPVDADAILPALDACREKNVPVFLVDRGANAVAGEDYVTCIVSDFVWEGEQCVKYLTSALSDKETIRVVEVQGTAGGTDVRDRHQGFINGVEAAGNIEIISDQCANWDRAQAQNVIENVIQSTGGEFDAIYCHNDEMALGATLALEAAGLTDIIVCGIDGQREAIQAIIDGRPLKAIATCSPLFGPKTFDTIEAYVNGEELEPLLINEDYLITPENAAEAIDKYAYN</sequence>